<organism evidence="4 5">
    <name type="scientific">Morococcus cerebrosus</name>
    <dbReference type="NCBI Taxonomy" id="1056807"/>
    <lineage>
        <taxon>Bacteria</taxon>
        <taxon>Pseudomonadati</taxon>
        <taxon>Pseudomonadota</taxon>
        <taxon>Betaproteobacteria</taxon>
        <taxon>Neisseriales</taxon>
        <taxon>Neisseriaceae</taxon>
        <taxon>Morococcus</taxon>
    </lineage>
</organism>
<feature type="compositionally biased region" description="Low complexity" evidence="1">
    <location>
        <begin position="103"/>
        <end position="114"/>
    </location>
</feature>
<feature type="compositionally biased region" description="Polar residues" evidence="1">
    <location>
        <begin position="65"/>
        <end position="75"/>
    </location>
</feature>
<evidence type="ECO:0000259" key="3">
    <source>
        <dbReference type="Pfam" id="PF13229"/>
    </source>
</evidence>
<feature type="region of interest" description="Disordered" evidence="1">
    <location>
        <begin position="19"/>
        <end position="127"/>
    </location>
</feature>
<dbReference type="InterPro" id="IPR024535">
    <property type="entry name" value="RHGA/B-epi-like_pectate_lyase"/>
</dbReference>
<dbReference type="InterPro" id="IPR039448">
    <property type="entry name" value="Beta_helix"/>
</dbReference>
<dbReference type="SMART" id="SM00710">
    <property type="entry name" value="PbH1"/>
    <property type="match status" value="7"/>
</dbReference>
<comment type="caution">
    <text evidence="4">The sequence shown here is derived from an EMBL/GenBank/DDBJ whole genome shotgun (WGS) entry which is preliminary data.</text>
</comment>
<dbReference type="Pfam" id="PF12708">
    <property type="entry name" value="Pect-lyase_RHGA_epim"/>
    <property type="match status" value="1"/>
</dbReference>
<dbReference type="EMBL" id="JUFZ01000123">
    <property type="protein sequence ID" value="KIC06039.1"/>
    <property type="molecule type" value="Genomic_DNA"/>
</dbReference>
<name>A0A0C1E2Q1_9NEIS</name>
<evidence type="ECO:0000256" key="1">
    <source>
        <dbReference type="SAM" id="MobiDB-lite"/>
    </source>
</evidence>
<dbReference type="Gene3D" id="2.160.20.10">
    <property type="entry name" value="Single-stranded right-handed beta-helix, Pectin lyase-like"/>
    <property type="match status" value="1"/>
</dbReference>
<accession>A0A0C1E2Q1</accession>
<dbReference type="InterPro" id="IPR006626">
    <property type="entry name" value="PbH1"/>
</dbReference>
<dbReference type="SUPFAM" id="SSF51126">
    <property type="entry name" value="Pectin lyase-like"/>
    <property type="match status" value="1"/>
</dbReference>
<evidence type="ECO:0008006" key="6">
    <source>
        <dbReference type="Google" id="ProtNLM"/>
    </source>
</evidence>
<proteinExistence type="predicted"/>
<gene>
    <name evidence="4" type="ORF">MCC93_25040</name>
</gene>
<evidence type="ECO:0000259" key="2">
    <source>
        <dbReference type="Pfam" id="PF12708"/>
    </source>
</evidence>
<dbReference type="AlphaFoldDB" id="A0A0C1E2Q1"/>
<evidence type="ECO:0000313" key="4">
    <source>
        <dbReference type="EMBL" id="KIC06039.1"/>
    </source>
</evidence>
<dbReference type="Pfam" id="PF13229">
    <property type="entry name" value="Beta_helix"/>
    <property type="match status" value="1"/>
</dbReference>
<dbReference type="Proteomes" id="UP000031390">
    <property type="component" value="Unassembled WGS sequence"/>
</dbReference>
<dbReference type="PATRIC" id="fig|1056807.3.peg.2401"/>
<reference evidence="4 5" key="1">
    <citation type="submission" date="2014-12" db="EMBL/GenBank/DDBJ databases">
        <title>Genome sequence of Morococcus cerebrosus.</title>
        <authorList>
            <person name="Shin S.-K."/>
            <person name="Yi H."/>
        </authorList>
    </citation>
    <scope>NUCLEOTIDE SEQUENCE [LARGE SCALE GENOMIC DNA]</scope>
    <source>
        <strain evidence="4 5">CIP 81.93</strain>
    </source>
</reference>
<sequence>MEQKREIDRKAAIISAREKAEAARKAADAAAKAELAEKNRAEQIKHSENKLGNHSSNEEEMSKPAKNTGSKTDNPSSDKSHVGKSTLPAQDNTGKVTDLSDDNNNATQHQNNKNVSPTQPAAEKGTTATAHIHNPAEGKQSESGDYKVYESKQYGRYINVNDFGADPTGKKDSLAAIKAALEAAHKEKAMLFMDGTYYISDQIVIDNNTSGVKGIFGSGMGKTQINFDKAQVGIFNSNTNHDDVRAFAGILVDGQNGKTIADLSVRYTNADFYRKDLSYFGKVNGILVNDADNTLISKVEVSGANRAGVTFTSTAALMREAGYKLSYKDRVANGSIDDKYDSLPLGENNRIIDSKLHHNRVAGALVSYQKNFLGEGNLLSWNGHQDDGGTGYGMAAAAGSYNYGITYRKNTTDHNYRKGLDVHDGTNVLIENNTLNGDRLYGIAVYNRQFSLDNVKISGNVITQDTSFRLAVDDTPGYDYHMYSGIQVQTNTQRRDLHSKDKGYFDISNNTINNLEVYKDNIQTYGIEFRNHEQKMDYTLNITGNKISGESTKYLMAVINDTYAPQTHEKGIGISTINISDNVADIGKIKSGAVPFYIEEHHSDVPMHGSVTLNNNAVTVREESGGYAEFAFMRTNAKEYNVTNNTLSLHGHLDNGIVEVRSTGDGKVNANLNMANNTLVTDIKGQIYKTWLRYESDIDVYANSNTHNGDTLDNVNTKGSNVSMSDVLVSVSKNINTIQDAVYSYQHKTLPVTEDHVHTNGIL</sequence>
<protein>
    <recommendedName>
        <fullName evidence="6">Pectate lyase superfamily protein domain-containing protein</fullName>
    </recommendedName>
</protein>
<dbReference type="InterPro" id="IPR011050">
    <property type="entry name" value="Pectin_lyase_fold/virulence"/>
</dbReference>
<feature type="compositionally biased region" description="Basic and acidic residues" evidence="1">
    <location>
        <begin position="34"/>
        <end position="63"/>
    </location>
</feature>
<evidence type="ECO:0000313" key="5">
    <source>
        <dbReference type="Proteomes" id="UP000031390"/>
    </source>
</evidence>
<feature type="domain" description="Right handed beta helix" evidence="3">
    <location>
        <begin position="347"/>
        <end position="466"/>
    </location>
</feature>
<dbReference type="InterPro" id="IPR012334">
    <property type="entry name" value="Pectin_lyas_fold"/>
</dbReference>
<feature type="domain" description="Rhamnogalacturonase A/B/Epimerase-like pectate lyase" evidence="2">
    <location>
        <begin position="157"/>
        <end position="337"/>
    </location>
</feature>